<protein>
    <recommendedName>
        <fullName evidence="2">Fungal lipase-type domain-containing protein</fullName>
    </recommendedName>
</protein>
<dbReference type="CDD" id="cd00519">
    <property type="entry name" value="Lipase_3"/>
    <property type="match status" value="1"/>
</dbReference>
<dbReference type="EMBL" id="CAJFCW020000005">
    <property type="protein sequence ID" value="CAG9117097.1"/>
    <property type="molecule type" value="Genomic_DNA"/>
</dbReference>
<dbReference type="SUPFAM" id="SSF53474">
    <property type="entry name" value="alpha/beta-Hydrolases"/>
    <property type="match status" value="1"/>
</dbReference>
<dbReference type="Proteomes" id="UP000614601">
    <property type="component" value="Unassembled WGS sequence"/>
</dbReference>
<evidence type="ECO:0000313" key="4">
    <source>
        <dbReference type="Proteomes" id="UP000614601"/>
    </source>
</evidence>
<dbReference type="Pfam" id="PF01764">
    <property type="entry name" value="Lipase_3"/>
    <property type="match status" value="1"/>
</dbReference>
<proteinExistence type="predicted"/>
<feature type="chain" id="PRO_5035595292" description="Fungal lipase-type domain-containing protein" evidence="1">
    <location>
        <begin position="19"/>
        <end position="289"/>
    </location>
</feature>
<reference evidence="3" key="1">
    <citation type="submission" date="2020-09" db="EMBL/GenBank/DDBJ databases">
        <authorList>
            <person name="Kikuchi T."/>
        </authorList>
    </citation>
    <scope>NUCLEOTIDE SEQUENCE</scope>
    <source>
        <strain evidence="3">SH1</strain>
    </source>
</reference>
<dbReference type="OrthoDB" id="438440at2759"/>
<organism evidence="3 4">
    <name type="scientific">Bursaphelenchus okinawaensis</name>
    <dbReference type="NCBI Taxonomy" id="465554"/>
    <lineage>
        <taxon>Eukaryota</taxon>
        <taxon>Metazoa</taxon>
        <taxon>Ecdysozoa</taxon>
        <taxon>Nematoda</taxon>
        <taxon>Chromadorea</taxon>
        <taxon>Rhabditida</taxon>
        <taxon>Tylenchina</taxon>
        <taxon>Tylenchomorpha</taxon>
        <taxon>Aphelenchoidea</taxon>
        <taxon>Aphelenchoididae</taxon>
        <taxon>Bursaphelenchus</taxon>
    </lineage>
</organism>
<dbReference type="InterPro" id="IPR002921">
    <property type="entry name" value="Fungal_lipase-type"/>
</dbReference>
<dbReference type="AlphaFoldDB" id="A0A811L5I9"/>
<evidence type="ECO:0000256" key="1">
    <source>
        <dbReference type="SAM" id="SignalP"/>
    </source>
</evidence>
<keyword evidence="4" id="KW-1185">Reference proteome</keyword>
<dbReference type="GO" id="GO:0006629">
    <property type="term" value="P:lipid metabolic process"/>
    <property type="evidence" value="ECO:0007669"/>
    <property type="project" value="InterPro"/>
</dbReference>
<evidence type="ECO:0000313" key="3">
    <source>
        <dbReference type="EMBL" id="CAD5222979.1"/>
    </source>
</evidence>
<dbReference type="EMBL" id="CAJFDH010000005">
    <property type="protein sequence ID" value="CAD5222979.1"/>
    <property type="molecule type" value="Genomic_DNA"/>
</dbReference>
<keyword evidence="1" id="KW-0732">Signal</keyword>
<comment type="caution">
    <text evidence="3">The sequence shown here is derived from an EMBL/GenBank/DDBJ whole genome shotgun (WGS) entry which is preliminary data.</text>
</comment>
<feature type="signal peptide" evidence="1">
    <location>
        <begin position="1"/>
        <end position="18"/>
    </location>
</feature>
<gene>
    <name evidence="3" type="ORF">BOKJ2_LOCUS9914</name>
</gene>
<dbReference type="Gene3D" id="3.40.50.1820">
    <property type="entry name" value="alpha/beta hydrolase"/>
    <property type="match status" value="1"/>
</dbReference>
<feature type="domain" description="Fungal lipase-type" evidence="2">
    <location>
        <begin position="84"/>
        <end position="219"/>
    </location>
</feature>
<accession>A0A811L5I9</accession>
<name>A0A811L5I9_9BILA</name>
<dbReference type="PANTHER" id="PTHR45908">
    <property type="entry name" value="PROTEIN CBG11750-RELATED"/>
    <property type="match status" value="1"/>
</dbReference>
<dbReference type="InterPro" id="IPR029058">
    <property type="entry name" value="AB_hydrolase_fold"/>
</dbReference>
<sequence length="289" mass="32576">MALITTIVMTVTMAYVNADYNETLAKVMLTLSAAAYSDTPNDCLQNRFTNAELIERFEVDCDITHNDTCAAYIAVVHEEQSIALVFRGTKASAQMDLEILAAFTFLQQYLDTDTQVNSYFNTAFEDLFAAGILEKLSDLSSQYPEYKLWVTGHSLGAALASLSSLKLCLNGTWNENNSEHYTFGKPRVGYSDYADLHTKYVPHHYRVVHAHDTITDTYPLIFGYLHEQNWIWYNNNMTEGSPYIACTGEFDLNCAGYKLLDSDLMLAHRHYFNVLVTGYGEDGCPTAIF</sequence>
<dbReference type="Proteomes" id="UP000783686">
    <property type="component" value="Unassembled WGS sequence"/>
</dbReference>
<evidence type="ECO:0000259" key="2">
    <source>
        <dbReference type="Pfam" id="PF01764"/>
    </source>
</evidence>